<dbReference type="PANTHER" id="PTHR14871">
    <property type="entry name" value="DYNEIN REGULATORY COMPLEX PROTEIN 9"/>
    <property type="match status" value="1"/>
</dbReference>
<evidence type="ECO:0000256" key="1">
    <source>
        <dbReference type="ARBA" id="ARBA00004245"/>
    </source>
</evidence>
<dbReference type="GO" id="GO:0005737">
    <property type="term" value="C:cytoplasm"/>
    <property type="evidence" value="ECO:0007669"/>
    <property type="project" value="TreeGrafter"/>
</dbReference>
<evidence type="ECO:0000256" key="7">
    <source>
        <dbReference type="SAM" id="MobiDB-lite"/>
    </source>
</evidence>
<keyword evidence="3" id="KW-0963">Cytoplasm</keyword>
<keyword evidence="5" id="KW-0966">Cell projection</keyword>
<dbReference type="CDD" id="cd23767">
    <property type="entry name" value="IQCD"/>
    <property type="match status" value="1"/>
</dbReference>
<comment type="subcellular location">
    <subcellularLocation>
        <location evidence="2">Cell projection</location>
    </subcellularLocation>
    <subcellularLocation>
        <location evidence="1">Cytoplasm</location>
        <location evidence="1">Cytoskeleton</location>
    </subcellularLocation>
</comment>
<evidence type="ECO:0000256" key="2">
    <source>
        <dbReference type="ARBA" id="ARBA00004316"/>
    </source>
</evidence>
<dbReference type="GO" id="GO:0031514">
    <property type="term" value="C:motile cilium"/>
    <property type="evidence" value="ECO:0007669"/>
    <property type="project" value="TreeGrafter"/>
</dbReference>
<dbReference type="PROSITE" id="PS50096">
    <property type="entry name" value="IQ"/>
    <property type="match status" value="1"/>
</dbReference>
<keyword evidence="9" id="KW-1185">Reference proteome</keyword>
<dbReference type="AlphaFoldDB" id="A0AAV7ILH8"/>
<organism evidence="8 9">
    <name type="scientific">Cotesia glomerata</name>
    <name type="common">Lepidopteran parasitic wasp</name>
    <name type="synonym">Apanteles glomeratus</name>
    <dbReference type="NCBI Taxonomy" id="32391"/>
    <lineage>
        <taxon>Eukaryota</taxon>
        <taxon>Metazoa</taxon>
        <taxon>Ecdysozoa</taxon>
        <taxon>Arthropoda</taxon>
        <taxon>Hexapoda</taxon>
        <taxon>Insecta</taxon>
        <taxon>Pterygota</taxon>
        <taxon>Neoptera</taxon>
        <taxon>Endopterygota</taxon>
        <taxon>Hymenoptera</taxon>
        <taxon>Apocrita</taxon>
        <taxon>Ichneumonoidea</taxon>
        <taxon>Braconidae</taxon>
        <taxon>Microgastrinae</taxon>
        <taxon>Cotesia</taxon>
    </lineage>
</organism>
<comment type="caution">
    <text evidence="8">The sequence shown here is derived from an EMBL/GenBank/DDBJ whole genome shotgun (WGS) entry which is preliminary data.</text>
</comment>
<evidence type="ECO:0008006" key="10">
    <source>
        <dbReference type="Google" id="ProtNLM"/>
    </source>
</evidence>
<name>A0AAV7ILH8_COTGL</name>
<evidence type="ECO:0000313" key="8">
    <source>
        <dbReference type="EMBL" id="KAH0552087.1"/>
    </source>
</evidence>
<evidence type="ECO:0000313" key="9">
    <source>
        <dbReference type="Proteomes" id="UP000826195"/>
    </source>
</evidence>
<dbReference type="EMBL" id="JAHXZJ010001492">
    <property type="protein sequence ID" value="KAH0552087.1"/>
    <property type="molecule type" value="Genomic_DNA"/>
</dbReference>
<feature type="region of interest" description="Disordered" evidence="7">
    <location>
        <begin position="1"/>
        <end position="21"/>
    </location>
</feature>
<evidence type="ECO:0000256" key="4">
    <source>
        <dbReference type="ARBA" id="ARBA00023212"/>
    </source>
</evidence>
<feature type="coiled-coil region" evidence="6">
    <location>
        <begin position="412"/>
        <end position="439"/>
    </location>
</feature>
<evidence type="ECO:0000256" key="5">
    <source>
        <dbReference type="ARBA" id="ARBA00023273"/>
    </source>
</evidence>
<gene>
    <name evidence="8" type="ORF">KQX54_005357</name>
</gene>
<keyword evidence="4" id="KW-0206">Cytoskeleton</keyword>
<dbReference type="PANTHER" id="PTHR14871:SF1">
    <property type="entry name" value="DYNEIN REGULATORY COMPLEX PROTEIN 9"/>
    <property type="match status" value="1"/>
</dbReference>
<protein>
    <recommendedName>
        <fullName evidence="10">Dynein regulatory complex protein 9</fullName>
    </recommendedName>
</protein>
<dbReference type="GO" id="GO:0005856">
    <property type="term" value="C:cytoskeleton"/>
    <property type="evidence" value="ECO:0007669"/>
    <property type="project" value="UniProtKB-SubCell"/>
</dbReference>
<sequence>MSEEEEEEETMPVRSYSDQKRKSSIAFKEIFSTTDEQLREKFVDFDGLDSEVDTEEKSREEIAVNLSKSIEQLSKIRLDPENLKSKRAVSSSVSIPPITKKKSFSYSHEPSIQSLLEITKSSELIKNRERGTTRRSSINFNVGTLGIFSAKEIRPRVSENIPVRSMTLDVLIKDQFDEKIANNFADIIERMIDKLEVIKHTIPVPVIDWDESFKSLEECYGDIKSEECALVSENGEEDNFFGKFGAEKLQRDRTYISNVLKKLTEELRTQNTYDCLKKEIDDIVKISEDQHNLEVYYEIWSEQLQQLNELIEIEKVNNQLQIKTALSDTEQISGKIQNIINNSALKLNFVEKWEESRLMQQKLLLEMKEQSLNDKLSDYTKKEKVDEIISGELITFCQHEISLMEKQMEDWRDKYNTEIDEYQQEIDEEKGKINNIKEILEEKIKLRDEQQVVINECEVEQEKKIESEEYWAAIHRAATIIQGAWRGIMVRKQLGHFKNLWKVLKKRKKLALKRKKKSKKLKKKKLLKS</sequence>
<keyword evidence="6" id="KW-0175">Coiled coil</keyword>
<proteinExistence type="predicted"/>
<evidence type="ECO:0000256" key="6">
    <source>
        <dbReference type="SAM" id="Coils"/>
    </source>
</evidence>
<evidence type="ECO:0000256" key="3">
    <source>
        <dbReference type="ARBA" id="ARBA00022490"/>
    </source>
</evidence>
<accession>A0AAV7ILH8</accession>
<dbReference type="InterPro" id="IPR042618">
    <property type="entry name" value="IQCG"/>
</dbReference>
<feature type="compositionally biased region" description="Acidic residues" evidence="7">
    <location>
        <begin position="1"/>
        <end position="10"/>
    </location>
</feature>
<reference evidence="8 9" key="1">
    <citation type="journal article" date="2021" name="J. Hered.">
        <title>A chromosome-level genome assembly of the parasitoid wasp, Cotesia glomerata (Hymenoptera: Braconidae).</title>
        <authorList>
            <person name="Pinto B.J."/>
            <person name="Weis J.J."/>
            <person name="Gamble T."/>
            <person name="Ode P.J."/>
            <person name="Paul R."/>
            <person name="Zaspel J.M."/>
        </authorList>
    </citation>
    <scope>NUCLEOTIDE SEQUENCE [LARGE SCALE GENOMIC DNA]</scope>
    <source>
        <strain evidence="8">CgM1</strain>
    </source>
</reference>
<dbReference type="Proteomes" id="UP000826195">
    <property type="component" value="Unassembled WGS sequence"/>
</dbReference>
<dbReference type="GO" id="GO:0044782">
    <property type="term" value="P:cilium organization"/>
    <property type="evidence" value="ECO:0007669"/>
    <property type="project" value="TreeGrafter"/>
</dbReference>